<dbReference type="Gene3D" id="1.10.10.10">
    <property type="entry name" value="Winged helix-like DNA-binding domain superfamily/Winged helix DNA-binding domain"/>
    <property type="match status" value="1"/>
</dbReference>
<keyword evidence="1" id="KW-0805">Transcription regulation</keyword>
<dbReference type="PROSITE" id="PS00894">
    <property type="entry name" value="HTH_DEOR_1"/>
    <property type="match status" value="1"/>
</dbReference>
<dbReference type="InterPro" id="IPR036388">
    <property type="entry name" value="WH-like_DNA-bd_sf"/>
</dbReference>
<dbReference type="PROSITE" id="PS51000">
    <property type="entry name" value="HTH_DEOR_2"/>
    <property type="match status" value="1"/>
</dbReference>
<dbReference type="Pfam" id="PF08220">
    <property type="entry name" value="HTH_DeoR"/>
    <property type="match status" value="1"/>
</dbReference>
<name>A0ABV2LZK0_9FIRM</name>
<dbReference type="PRINTS" id="PR00037">
    <property type="entry name" value="HTHLACR"/>
</dbReference>
<dbReference type="SMART" id="SM00420">
    <property type="entry name" value="HTH_DEOR"/>
    <property type="match status" value="1"/>
</dbReference>
<dbReference type="PANTHER" id="PTHR30363:SF44">
    <property type="entry name" value="AGA OPERON TRANSCRIPTIONAL REPRESSOR-RELATED"/>
    <property type="match status" value="1"/>
</dbReference>
<dbReference type="RefSeq" id="WP_147598508.1">
    <property type="nucleotide sequence ID" value="NZ_BAABXP010000001.1"/>
</dbReference>
<dbReference type="Gene3D" id="3.40.50.1360">
    <property type="match status" value="1"/>
</dbReference>
<evidence type="ECO:0000313" key="6">
    <source>
        <dbReference type="Proteomes" id="UP001549106"/>
    </source>
</evidence>
<dbReference type="InterPro" id="IPR050313">
    <property type="entry name" value="Carb_Metab_HTH_regulators"/>
</dbReference>
<dbReference type="InterPro" id="IPR018356">
    <property type="entry name" value="Tscrpt_reg_HTH_DeoR_CS"/>
</dbReference>
<proteinExistence type="predicted"/>
<evidence type="ECO:0000256" key="3">
    <source>
        <dbReference type="ARBA" id="ARBA00023163"/>
    </source>
</evidence>
<dbReference type="InterPro" id="IPR037171">
    <property type="entry name" value="NagB/RpiA_transferase-like"/>
</dbReference>
<gene>
    <name evidence="5" type="ORF">ABID24_000858</name>
</gene>
<evidence type="ECO:0000256" key="2">
    <source>
        <dbReference type="ARBA" id="ARBA00023125"/>
    </source>
</evidence>
<organism evidence="5 6">
    <name type="scientific">Blautia caecimuris</name>
    <dbReference type="NCBI Taxonomy" id="1796615"/>
    <lineage>
        <taxon>Bacteria</taxon>
        <taxon>Bacillati</taxon>
        <taxon>Bacillota</taxon>
        <taxon>Clostridia</taxon>
        <taxon>Lachnospirales</taxon>
        <taxon>Lachnospiraceae</taxon>
        <taxon>Blautia</taxon>
    </lineage>
</organism>
<accession>A0ABV2LZK0</accession>
<dbReference type="InterPro" id="IPR014036">
    <property type="entry name" value="DeoR-like_C"/>
</dbReference>
<evidence type="ECO:0000256" key="1">
    <source>
        <dbReference type="ARBA" id="ARBA00023015"/>
    </source>
</evidence>
<dbReference type="PANTHER" id="PTHR30363">
    <property type="entry name" value="HTH-TYPE TRANSCRIPTIONAL REGULATOR SRLR-RELATED"/>
    <property type="match status" value="1"/>
</dbReference>
<dbReference type="InterPro" id="IPR036390">
    <property type="entry name" value="WH_DNA-bd_sf"/>
</dbReference>
<dbReference type="Pfam" id="PF00455">
    <property type="entry name" value="DeoRC"/>
    <property type="match status" value="1"/>
</dbReference>
<dbReference type="Proteomes" id="UP001549106">
    <property type="component" value="Unassembled WGS sequence"/>
</dbReference>
<dbReference type="SUPFAM" id="SSF100950">
    <property type="entry name" value="NagB/RpiA/CoA transferase-like"/>
    <property type="match status" value="1"/>
</dbReference>
<dbReference type="InterPro" id="IPR001034">
    <property type="entry name" value="DeoR_HTH"/>
</dbReference>
<protein>
    <submittedName>
        <fullName evidence="5">DeoR/GlpR family transcriptional regulator of sugar metabolism</fullName>
    </submittedName>
</protein>
<sequence>MLAITRKQAIKKLLQEQKSVTISDLSERLNVTKETIRRDLRAMEKDQELIRTHGGAYILEGVQNDLDVTTRQVLRITEKEIIAQKCDALIQPSDIIFLDSSTTSWYIARKIVNRKLTVVTTSLEIANILSRSSTVHLFLTGGEFSARTKGFTGNGTVRSLQQYFFDKAFVSCRSVCMEFGVTDINEDSAMLYKIALQHAHQKFLVVDHTKLDKTSFSAVIPLEKMDAIITDCEFSSEWKEWLTKNSVQYY</sequence>
<dbReference type="EMBL" id="JBEPMJ010000004">
    <property type="protein sequence ID" value="MET3749624.1"/>
    <property type="molecule type" value="Genomic_DNA"/>
</dbReference>
<evidence type="ECO:0000259" key="4">
    <source>
        <dbReference type="PROSITE" id="PS51000"/>
    </source>
</evidence>
<keyword evidence="6" id="KW-1185">Reference proteome</keyword>
<keyword evidence="3" id="KW-0804">Transcription</keyword>
<comment type="caution">
    <text evidence="5">The sequence shown here is derived from an EMBL/GenBank/DDBJ whole genome shotgun (WGS) entry which is preliminary data.</text>
</comment>
<dbReference type="SUPFAM" id="SSF46785">
    <property type="entry name" value="Winged helix' DNA-binding domain"/>
    <property type="match status" value="1"/>
</dbReference>
<keyword evidence="2" id="KW-0238">DNA-binding</keyword>
<reference evidence="5 6" key="1">
    <citation type="submission" date="2024-06" db="EMBL/GenBank/DDBJ databases">
        <title>Genomic Encyclopedia of Type Strains, Phase IV (KMG-IV): sequencing the most valuable type-strain genomes for metagenomic binning, comparative biology and taxonomic classification.</title>
        <authorList>
            <person name="Goeker M."/>
        </authorList>
    </citation>
    <scope>NUCLEOTIDE SEQUENCE [LARGE SCALE GENOMIC DNA]</scope>
    <source>
        <strain evidence="5 6">DSM 29492</strain>
    </source>
</reference>
<dbReference type="SMART" id="SM01134">
    <property type="entry name" value="DeoRC"/>
    <property type="match status" value="1"/>
</dbReference>
<feature type="domain" description="HTH deoR-type" evidence="4">
    <location>
        <begin position="3"/>
        <end position="58"/>
    </location>
</feature>
<evidence type="ECO:0000313" key="5">
    <source>
        <dbReference type="EMBL" id="MET3749624.1"/>
    </source>
</evidence>